<dbReference type="OrthoDB" id="9815199at2"/>
<dbReference type="InterPro" id="IPR019201">
    <property type="entry name" value="DUF2065"/>
</dbReference>
<dbReference type="Pfam" id="PF09838">
    <property type="entry name" value="DUF2065"/>
    <property type="match status" value="1"/>
</dbReference>
<dbReference type="PATRIC" id="fig|1280953.3.peg.1344"/>
<dbReference type="RefSeq" id="WP_035536872.1">
    <property type="nucleotide sequence ID" value="NZ_ARYL01000007.1"/>
</dbReference>
<evidence type="ECO:0000256" key="1">
    <source>
        <dbReference type="SAM" id="Phobius"/>
    </source>
</evidence>
<organism evidence="2 3">
    <name type="scientific">Hyphomonas oceanitis SCH89</name>
    <dbReference type="NCBI Taxonomy" id="1280953"/>
    <lineage>
        <taxon>Bacteria</taxon>
        <taxon>Pseudomonadati</taxon>
        <taxon>Pseudomonadota</taxon>
        <taxon>Alphaproteobacteria</taxon>
        <taxon>Hyphomonadales</taxon>
        <taxon>Hyphomonadaceae</taxon>
        <taxon>Hyphomonas</taxon>
    </lineage>
</organism>
<dbReference type="EMBL" id="ARYL01000007">
    <property type="protein sequence ID" value="KDA03293.1"/>
    <property type="molecule type" value="Genomic_DNA"/>
</dbReference>
<keyword evidence="1" id="KW-0472">Membrane</keyword>
<keyword evidence="1" id="KW-1133">Transmembrane helix</keyword>
<dbReference type="AlphaFoldDB" id="A0A059G9Z7"/>
<keyword evidence="3" id="KW-1185">Reference proteome</keyword>
<evidence type="ECO:0000313" key="3">
    <source>
        <dbReference type="Proteomes" id="UP000024942"/>
    </source>
</evidence>
<sequence length="66" mass="7023">MSKLYLILAAAGLWFFLEGAIYAIAPDFMRRMAARLAEMSSRDVAFAGLASAVLGALLVVFAVRGA</sequence>
<accession>A0A059G9Z7</accession>
<comment type="caution">
    <text evidence="2">The sequence shown here is derived from an EMBL/GenBank/DDBJ whole genome shotgun (WGS) entry which is preliminary data.</text>
</comment>
<feature type="transmembrane region" description="Helical" evidence="1">
    <location>
        <begin position="44"/>
        <end position="63"/>
    </location>
</feature>
<dbReference type="STRING" id="1280953.HOC_06643"/>
<feature type="transmembrane region" description="Helical" evidence="1">
    <location>
        <begin position="6"/>
        <end position="24"/>
    </location>
</feature>
<dbReference type="Proteomes" id="UP000024942">
    <property type="component" value="Unassembled WGS sequence"/>
</dbReference>
<protein>
    <recommendedName>
        <fullName evidence="4">DUF2065 domain-containing protein</fullName>
    </recommendedName>
</protein>
<evidence type="ECO:0000313" key="2">
    <source>
        <dbReference type="EMBL" id="KDA03293.1"/>
    </source>
</evidence>
<gene>
    <name evidence="2" type="ORF">HOC_06643</name>
</gene>
<name>A0A059G9Z7_9PROT</name>
<keyword evidence="1" id="KW-0812">Transmembrane</keyword>
<reference evidence="2 3" key="1">
    <citation type="journal article" date="2014" name="Antonie Van Leeuwenhoek">
        <title>Hyphomonas beringensis sp. nov. and Hyphomonas chukchiensis sp. nov., isolated from surface seawater of the Bering Sea and Chukchi Sea.</title>
        <authorList>
            <person name="Li C."/>
            <person name="Lai Q."/>
            <person name="Li G."/>
            <person name="Dong C."/>
            <person name="Wang J."/>
            <person name="Liao Y."/>
            <person name="Shao Z."/>
        </authorList>
    </citation>
    <scope>NUCLEOTIDE SEQUENCE [LARGE SCALE GENOMIC DNA]</scope>
    <source>
        <strain evidence="2 3">SCH89</strain>
    </source>
</reference>
<proteinExistence type="predicted"/>
<evidence type="ECO:0008006" key="4">
    <source>
        <dbReference type="Google" id="ProtNLM"/>
    </source>
</evidence>